<feature type="transmembrane region" description="Helical" evidence="5">
    <location>
        <begin position="86"/>
        <end position="106"/>
    </location>
</feature>
<accession>A0ABX2E364</accession>
<evidence type="ECO:0000259" key="6">
    <source>
        <dbReference type="Pfam" id="PF06271"/>
    </source>
</evidence>
<dbReference type="Proteomes" id="UP000805085">
    <property type="component" value="Unassembled WGS sequence"/>
</dbReference>
<dbReference type="InterPro" id="IPR010432">
    <property type="entry name" value="RDD"/>
</dbReference>
<protein>
    <submittedName>
        <fullName evidence="7">RDD family protein</fullName>
    </submittedName>
</protein>
<evidence type="ECO:0000256" key="5">
    <source>
        <dbReference type="SAM" id="Phobius"/>
    </source>
</evidence>
<gene>
    <name evidence="7" type="ORF">HNV10_03020</name>
</gene>
<evidence type="ECO:0000313" key="8">
    <source>
        <dbReference type="Proteomes" id="UP000805085"/>
    </source>
</evidence>
<sequence>MNSIYANLQNRIKAAVIDSILLIVMMYSITEILKFFNNVPSSLRMYLFILFFFLYEPLMVSILGFTAGHYYFDIKVKKENNHIKNIAFPLAVLRFILKFFLGWVSLLSVTGTVKKQAIHDKVVNSVVLND</sequence>
<reference evidence="7 8" key="1">
    <citation type="journal article" date="2015" name="Int. J. Syst. Evol. Microbiol.">
        <title>Winogradskyella litoriviva sp. nov., isolated from coastal seawater.</title>
        <authorList>
            <person name="Nedashkovskaya O.I."/>
            <person name="Kukhlevskiy A.D."/>
            <person name="Zhukova N.V."/>
            <person name="Kim S.J."/>
            <person name="Rhee S.K."/>
            <person name="Mikhailov V.V."/>
        </authorList>
    </citation>
    <scope>NUCLEOTIDE SEQUENCE [LARGE SCALE GENOMIC DNA]</scope>
    <source>
        <strain evidence="7 8">KMM6491</strain>
    </source>
</reference>
<keyword evidence="3 5" id="KW-1133">Transmembrane helix</keyword>
<proteinExistence type="predicted"/>
<dbReference type="Pfam" id="PF06271">
    <property type="entry name" value="RDD"/>
    <property type="match status" value="1"/>
</dbReference>
<comment type="caution">
    <text evidence="7">The sequence shown here is derived from an EMBL/GenBank/DDBJ whole genome shotgun (WGS) entry which is preliminary data.</text>
</comment>
<evidence type="ECO:0000313" key="7">
    <source>
        <dbReference type="EMBL" id="NRD22196.1"/>
    </source>
</evidence>
<feature type="domain" description="RDD" evidence="6">
    <location>
        <begin position="5"/>
        <end position="123"/>
    </location>
</feature>
<organism evidence="7 8">
    <name type="scientific">Winogradskyella litoriviva</name>
    <dbReference type="NCBI Taxonomy" id="1220182"/>
    <lineage>
        <taxon>Bacteria</taxon>
        <taxon>Pseudomonadati</taxon>
        <taxon>Bacteroidota</taxon>
        <taxon>Flavobacteriia</taxon>
        <taxon>Flavobacteriales</taxon>
        <taxon>Flavobacteriaceae</taxon>
        <taxon>Winogradskyella</taxon>
    </lineage>
</organism>
<evidence type="ECO:0000256" key="1">
    <source>
        <dbReference type="ARBA" id="ARBA00004141"/>
    </source>
</evidence>
<feature type="transmembrane region" description="Helical" evidence="5">
    <location>
        <begin position="45"/>
        <end position="65"/>
    </location>
</feature>
<dbReference type="RefSeq" id="WP_173299840.1">
    <property type="nucleotide sequence ID" value="NZ_JABRWQ010000001.1"/>
</dbReference>
<evidence type="ECO:0000256" key="2">
    <source>
        <dbReference type="ARBA" id="ARBA00022692"/>
    </source>
</evidence>
<keyword evidence="4 5" id="KW-0472">Membrane</keyword>
<dbReference type="EMBL" id="JABRWQ010000001">
    <property type="protein sequence ID" value="NRD22196.1"/>
    <property type="molecule type" value="Genomic_DNA"/>
</dbReference>
<keyword evidence="8" id="KW-1185">Reference proteome</keyword>
<evidence type="ECO:0000256" key="3">
    <source>
        <dbReference type="ARBA" id="ARBA00022989"/>
    </source>
</evidence>
<comment type="subcellular location">
    <subcellularLocation>
        <location evidence="1">Membrane</location>
        <topology evidence="1">Multi-pass membrane protein</topology>
    </subcellularLocation>
</comment>
<keyword evidence="2 5" id="KW-0812">Transmembrane</keyword>
<name>A0ABX2E364_9FLAO</name>
<feature type="transmembrane region" description="Helical" evidence="5">
    <location>
        <begin position="12"/>
        <end position="33"/>
    </location>
</feature>
<evidence type="ECO:0000256" key="4">
    <source>
        <dbReference type="ARBA" id="ARBA00023136"/>
    </source>
</evidence>